<accession>A0A9X1ZA31</accession>
<reference evidence="2" key="1">
    <citation type="submission" date="2022-01" db="EMBL/GenBank/DDBJ databases">
        <title>Whole genome-based taxonomy of the Shewanellaceae.</title>
        <authorList>
            <person name="Martin-Rodriguez A.J."/>
        </authorList>
    </citation>
    <scope>NUCLEOTIDE SEQUENCE</scope>
    <source>
        <strain evidence="2">KCTC 23973</strain>
    </source>
</reference>
<keyword evidence="1" id="KW-0472">Membrane</keyword>
<proteinExistence type="predicted"/>
<sequence>MFELSHQSLLWVQALGFVSMAVGWWANAQKNDQHLLSGNLVASGLTAIHLGLLGSNLGLFNQLLNMVRFAICRNRVSRTKRCSIYLPLLFASLAFLQGLLWANHWAEWCAVASAVLMSFALFYAKGAQLRIAMLISNLLNLALSVYLLSWSGIAYQVITILILSCALLPLKTPNYAAKPAA</sequence>
<dbReference type="AlphaFoldDB" id="A0A9X1ZA31"/>
<feature type="transmembrane region" description="Helical" evidence="1">
    <location>
        <begin position="82"/>
        <end position="99"/>
    </location>
</feature>
<feature type="transmembrane region" description="Helical" evidence="1">
    <location>
        <begin position="9"/>
        <end position="28"/>
    </location>
</feature>
<feature type="transmembrane region" description="Helical" evidence="1">
    <location>
        <begin position="40"/>
        <end position="61"/>
    </location>
</feature>
<dbReference type="Proteomes" id="UP001139293">
    <property type="component" value="Unassembled WGS sequence"/>
</dbReference>
<feature type="transmembrane region" description="Helical" evidence="1">
    <location>
        <begin position="153"/>
        <end position="170"/>
    </location>
</feature>
<evidence type="ECO:0000313" key="3">
    <source>
        <dbReference type="Proteomes" id="UP001139293"/>
    </source>
</evidence>
<keyword evidence="1" id="KW-1133">Transmembrane helix</keyword>
<dbReference type="EMBL" id="JAKILB010000004">
    <property type="protein sequence ID" value="MCL1138459.1"/>
    <property type="molecule type" value="Genomic_DNA"/>
</dbReference>
<comment type="caution">
    <text evidence="2">The sequence shown here is derived from an EMBL/GenBank/DDBJ whole genome shotgun (WGS) entry which is preliminary data.</text>
</comment>
<organism evidence="2 3">
    <name type="scientific">Shewanella pneumatophori</name>
    <dbReference type="NCBI Taxonomy" id="314092"/>
    <lineage>
        <taxon>Bacteria</taxon>
        <taxon>Pseudomonadati</taxon>
        <taxon>Pseudomonadota</taxon>
        <taxon>Gammaproteobacteria</taxon>
        <taxon>Alteromonadales</taxon>
        <taxon>Shewanellaceae</taxon>
        <taxon>Shewanella</taxon>
    </lineage>
</organism>
<feature type="transmembrane region" description="Helical" evidence="1">
    <location>
        <begin position="105"/>
        <end position="124"/>
    </location>
</feature>
<evidence type="ECO:0000256" key="1">
    <source>
        <dbReference type="SAM" id="Phobius"/>
    </source>
</evidence>
<keyword evidence="1" id="KW-0812">Transmembrane</keyword>
<dbReference type="RefSeq" id="WP_248949494.1">
    <property type="nucleotide sequence ID" value="NZ_JAKILB010000004.1"/>
</dbReference>
<protein>
    <submittedName>
        <fullName evidence="2">YgjV family protein</fullName>
    </submittedName>
</protein>
<dbReference type="InterPro" id="IPR019629">
    <property type="entry name" value="Uncharacterised_HI1736/YgjV"/>
</dbReference>
<gene>
    <name evidence="2" type="ORF">L2740_07890</name>
</gene>
<name>A0A9X1ZA31_9GAMM</name>
<keyword evidence="3" id="KW-1185">Reference proteome</keyword>
<dbReference type="Pfam" id="PF10688">
    <property type="entry name" value="Imp-YgjV"/>
    <property type="match status" value="1"/>
</dbReference>
<evidence type="ECO:0000313" key="2">
    <source>
        <dbReference type="EMBL" id="MCL1138459.1"/>
    </source>
</evidence>